<organism evidence="9">
    <name type="scientific">Leucothrix mucor</name>
    <dbReference type="NCBI Taxonomy" id="45248"/>
    <lineage>
        <taxon>Bacteria</taxon>
        <taxon>Pseudomonadati</taxon>
        <taxon>Pseudomonadota</taxon>
        <taxon>Gammaproteobacteria</taxon>
        <taxon>Thiotrichales</taxon>
        <taxon>Thiotrichaceae</taxon>
        <taxon>Leucothrix</taxon>
    </lineage>
</organism>
<dbReference type="EC" id="5.4.99.-" evidence="6"/>
<gene>
    <name evidence="9" type="primary">rluD</name>
    <name evidence="9" type="ORF">ENJ51_05150</name>
</gene>
<reference evidence="9" key="1">
    <citation type="journal article" date="2020" name="mSystems">
        <title>Genome- and Community-Level Interaction Insights into Carbon Utilization and Element Cycling Functions of Hydrothermarchaeota in Hydrothermal Sediment.</title>
        <authorList>
            <person name="Zhou Z."/>
            <person name="Liu Y."/>
            <person name="Xu W."/>
            <person name="Pan J."/>
            <person name="Luo Z.H."/>
            <person name="Li M."/>
        </authorList>
    </citation>
    <scope>NUCLEOTIDE SEQUENCE [LARGE SCALE GENOMIC DNA]</scope>
    <source>
        <strain evidence="9">HyVt-493</strain>
    </source>
</reference>
<evidence type="ECO:0000256" key="2">
    <source>
        <dbReference type="ARBA" id="ARBA00023235"/>
    </source>
</evidence>
<evidence type="ECO:0000256" key="3">
    <source>
        <dbReference type="ARBA" id="ARBA00036882"/>
    </source>
</evidence>
<dbReference type="SUPFAM" id="SSF55120">
    <property type="entry name" value="Pseudouridine synthase"/>
    <property type="match status" value="1"/>
</dbReference>
<dbReference type="InterPro" id="IPR050188">
    <property type="entry name" value="RluA_PseudoU_synthase"/>
</dbReference>
<evidence type="ECO:0000256" key="4">
    <source>
        <dbReference type="PIRSR" id="PIRSR606225-1"/>
    </source>
</evidence>
<dbReference type="GO" id="GO:0003723">
    <property type="term" value="F:RNA binding"/>
    <property type="evidence" value="ECO:0007669"/>
    <property type="project" value="UniProtKB-KW"/>
</dbReference>
<evidence type="ECO:0000256" key="6">
    <source>
        <dbReference type="RuleBase" id="RU362028"/>
    </source>
</evidence>
<evidence type="ECO:0000259" key="8">
    <source>
        <dbReference type="Pfam" id="PF01479"/>
    </source>
</evidence>
<keyword evidence="2 6" id="KW-0413">Isomerase</keyword>
<dbReference type="EMBL" id="DRMS01000195">
    <property type="protein sequence ID" value="HFC92182.1"/>
    <property type="molecule type" value="Genomic_DNA"/>
</dbReference>
<dbReference type="Pfam" id="PF00849">
    <property type="entry name" value="PseudoU_synth_2"/>
    <property type="match status" value="1"/>
</dbReference>
<protein>
    <recommendedName>
        <fullName evidence="6">Pseudouridine synthase</fullName>
        <ecNumber evidence="6">5.4.99.-</ecNumber>
    </recommendedName>
</protein>
<dbReference type="PROSITE" id="PS01129">
    <property type="entry name" value="PSI_RLU"/>
    <property type="match status" value="1"/>
</dbReference>
<dbReference type="GO" id="GO:0160140">
    <property type="term" value="F:23S rRNA pseudouridine(1911/1915/1917) synthase activity"/>
    <property type="evidence" value="ECO:0007669"/>
    <property type="project" value="UniProtKB-EC"/>
</dbReference>
<comment type="similarity">
    <text evidence="1 6">Belongs to the pseudouridine synthase RluA family.</text>
</comment>
<dbReference type="InterPro" id="IPR006224">
    <property type="entry name" value="PsdUridine_synth_RluA-like_CS"/>
</dbReference>
<comment type="catalytic activity">
    <reaction evidence="6">
        <text>a uridine in RNA = a pseudouridine in RNA</text>
        <dbReference type="Rhea" id="RHEA:48348"/>
        <dbReference type="Rhea" id="RHEA-COMP:12068"/>
        <dbReference type="Rhea" id="RHEA-COMP:12069"/>
        <dbReference type="ChEBI" id="CHEBI:65314"/>
        <dbReference type="ChEBI" id="CHEBI:65315"/>
    </reaction>
</comment>
<keyword evidence="5" id="KW-0694">RNA-binding</keyword>
<dbReference type="PANTHER" id="PTHR21600">
    <property type="entry name" value="MITOCHONDRIAL RNA PSEUDOURIDINE SYNTHASE"/>
    <property type="match status" value="1"/>
</dbReference>
<dbReference type="Gene3D" id="3.30.2350.10">
    <property type="entry name" value="Pseudouridine synthase"/>
    <property type="match status" value="1"/>
</dbReference>
<dbReference type="CDD" id="cd00165">
    <property type="entry name" value="S4"/>
    <property type="match status" value="1"/>
</dbReference>
<dbReference type="Gene3D" id="3.10.290.10">
    <property type="entry name" value="RNA-binding S4 domain"/>
    <property type="match status" value="1"/>
</dbReference>
<evidence type="ECO:0000256" key="5">
    <source>
        <dbReference type="PROSITE-ProRule" id="PRU00182"/>
    </source>
</evidence>
<comment type="catalytic activity">
    <reaction evidence="3">
        <text>uridine(1911/1915/1917) in 23S rRNA = pseudouridine(1911/1915/1917) in 23S rRNA</text>
        <dbReference type="Rhea" id="RHEA:42524"/>
        <dbReference type="Rhea" id="RHEA-COMP:10097"/>
        <dbReference type="Rhea" id="RHEA-COMP:10098"/>
        <dbReference type="ChEBI" id="CHEBI:65314"/>
        <dbReference type="ChEBI" id="CHEBI:65315"/>
        <dbReference type="EC" id="5.4.99.23"/>
    </reaction>
</comment>
<evidence type="ECO:0000259" key="7">
    <source>
        <dbReference type="Pfam" id="PF00849"/>
    </source>
</evidence>
<comment type="function">
    <text evidence="6">Responsible for synthesis of pseudouridine from uracil.</text>
</comment>
<dbReference type="SUPFAM" id="SSF55174">
    <property type="entry name" value="Alpha-L RNA-binding motif"/>
    <property type="match status" value="1"/>
</dbReference>
<accession>A0A7V2WUZ2</accession>
<dbReference type="AlphaFoldDB" id="A0A7V2WUZ2"/>
<dbReference type="Proteomes" id="UP000885750">
    <property type="component" value="Unassembled WGS sequence"/>
</dbReference>
<dbReference type="InterPro" id="IPR020103">
    <property type="entry name" value="PsdUridine_synth_cat_dom_sf"/>
</dbReference>
<dbReference type="InterPro" id="IPR036986">
    <property type="entry name" value="S4_RNA-bd_sf"/>
</dbReference>
<sequence length="319" mass="36126">MTDQTPIFFNVPYERAGYRVDQVVAEFCSQYSRSQLQKWIKAGNVLVDGQQRKCKDKLAGEEEIRVTPVLVERTDSLPENIALDVVFEDDTIMVINKPAGLVVHPGAGNTHGTLMNGLLAHNKNQAKLPRAGIVHRLDKDTTGLMMVAKTLEAHNSLVEQLQRRDVKREYLALVSTEVISGATIEANIARNPSDRKKMMVCNDAVGKQAITHYRIEQKMYKFTLLRVHLETGRTHQIRVHLSWKRMPIVGDRTYAGRLKVPAGLDEEMRTKVQKFNRQALHATRLTVTHPKTAERISWEVPMPVDMQEMVDALAKLAMN</sequence>
<comment type="caution">
    <text evidence="9">The sequence shown here is derived from an EMBL/GenBank/DDBJ whole genome shotgun (WGS) entry which is preliminary data.</text>
</comment>
<dbReference type="NCBIfam" id="NF008385">
    <property type="entry name" value="PRK11180.1"/>
    <property type="match status" value="1"/>
</dbReference>
<dbReference type="InterPro" id="IPR006225">
    <property type="entry name" value="PsdUridine_synth_RluC/D"/>
</dbReference>
<feature type="domain" description="Pseudouridine synthase RsuA/RluA-like" evidence="7">
    <location>
        <begin position="92"/>
        <end position="242"/>
    </location>
</feature>
<feature type="active site" evidence="4">
    <location>
        <position position="138"/>
    </location>
</feature>
<dbReference type="NCBIfam" id="TIGR00005">
    <property type="entry name" value="rluA_subfam"/>
    <property type="match status" value="1"/>
</dbReference>
<dbReference type="InterPro" id="IPR006145">
    <property type="entry name" value="PsdUridine_synth_RsuA/RluA"/>
</dbReference>
<dbReference type="Pfam" id="PF01479">
    <property type="entry name" value="S4"/>
    <property type="match status" value="1"/>
</dbReference>
<dbReference type="PANTHER" id="PTHR21600:SF44">
    <property type="entry name" value="RIBOSOMAL LARGE SUBUNIT PSEUDOURIDINE SYNTHASE D"/>
    <property type="match status" value="1"/>
</dbReference>
<dbReference type="PROSITE" id="PS50889">
    <property type="entry name" value="S4"/>
    <property type="match status" value="1"/>
</dbReference>
<dbReference type="CDD" id="cd02869">
    <property type="entry name" value="PseudoU_synth_RluA_like"/>
    <property type="match status" value="1"/>
</dbReference>
<feature type="domain" description="RNA-binding S4" evidence="8">
    <location>
        <begin position="19"/>
        <end position="62"/>
    </location>
</feature>
<dbReference type="GO" id="GO:0000455">
    <property type="term" value="P:enzyme-directed rRNA pseudouridine synthesis"/>
    <property type="evidence" value="ECO:0007669"/>
    <property type="project" value="TreeGrafter"/>
</dbReference>
<evidence type="ECO:0000256" key="1">
    <source>
        <dbReference type="ARBA" id="ARBA00010876"/>
    </source>
</evidence>
<dbReference type="InterPro" id="IPR002942">
    <property type="entry name" value="S4_RNA-bd"/>
</dbReference>
<evidence type="ECO:0000313" key="9">
    <source>
        <dbReference type="EMBL" id="HFC92182.1"/>
    </source>
</evidence>
<name>A0A7V2WUZ2_LEUMU</name>
<proteinExistence type="inferred from homology"/>